<dbReference type="SUPFAM" id="SSF53271">
    <property type="entry name" value="PRTase-like"/>
    <property type="match status" value="1"/>
</dbReference>
<evidence type="ECO:0000256" key="10">
    <source>
        <dbReference type="ARBA" id="ARBA00022679"/>
    </source>
</evidence>
<gene>
    <name evidence="12" type="primary">apt</name>
    <name evidence="14" type="ORF">LO80_05445</name>
</gene>
<dbReference type="NCBIfam" id="NF002634">
    <property type="entry name" value="PRK02304.1-3"/>
    <property type="match status" value="1"/>
</dbReference>
<dbReference type="GO" id="GO:0002055">
    <property type="term" value="F:adenine binding"/>
    <property type="evidence" value="ECO:0007669"/>
    <property type="project" value="TreeGrafter"/>
</dbReference>
<evidence type="ECO:0000256" key="12">
    <source>
        <dbReference type="HAMAP-Rule" id="MF_00004"/>
    </source>
</evidence>
<reference evidence="14 15" key="1">
    <citation type="submission" date="2014-10" db="EMBL/GenBank/DDBJ databases">
        <title>Whole genome sequence of Francisella endociliophora strain FSC1006, isolated from a laboratory culture of the marine ciliate Euplotes raikovi.</title>
        <authorList>
            <person name="Granberg M."/>
            <person name="Backman S."/>
            <person name="Lundmark E."/>
            <person name="Nilsson E."/>
            <person name="Karlsson E."/>
            <person name="Thelaus J."/>
            <person name="Ohrman C."/>
            <person name="Larkeryd A."/>
            <person name="Stenberg P."/>
        </authorList>
    </citation>
    <scope>NUCLEOTIDE SEQUENCE [LARGE SCALE GENOMIC DNA]</scope>
    <source>
        <strain evidence="14 15">FSC1006</strain>
    </source>
</reference>
<dbReference type="GO" id="GO:0006168">
    <property type="term" value="P:adenine salvage"/>
    <property type="evidence" value="ECO:0007669"/>
    <property type="project" value="InterPro"/>
</dbReference>
<dbReference type="Gene3D" id="3.40.50.2020">
    <property type="match status" value="1"/>
</dbReference>
<evidence type="ECO:0000256" key="8">
    <source>
        <dbReference type="ARBA" id="ARBA00022490"/>
    </source>
</evidence>
<dbReference type="GO" id="GO:0016208">
    <property type="term" value="F:AMP binding"/>
    <property type="evidence" value="ECO:0007669"/>
    <property type="project" value="TreeGrafter"/>
</dbReference>
<keyword evidence="8 12" id="KW-0963">Cytoplasm</keyword>
<dbReference type="HOGENOM" id="CLU_063339_3_0_6"/>
<organism evidence="14 15">
    <name type="scientific">Candidatus Francisella endociliophora</name>
    <dbReference type="NCBI Taxonomy" id="653937"/>
    <lineage>
        <taxon>Bacteria</taxon>
        <taxon>Pseudomonadati</taxon>
        <taxon>Pseudomonadota</taxon>
        <taxon>Gammaproteobacteria</taxon>
        <taxon>Thiotrichales</taxon>
        <taxon>Francisellaceae</taxon>
        <taxon>Francisella</taxon>
    </lineage>
</organism>
<sequence>MSIDFIKSKIASVPDFPKPGIIFRDITPLLADPQGLRKTAEAMAEVLKQKNIEPTIIAGTESRGFIFGVALAEVLGLGFVPVRKPGKLPRETYSVSYDLEYGSDSLEIHKDAFSKDDNVLIVDDLLATGGTAKATVQLIEKTPAKVAALIFVMELDGLPGREVLEGYDVSALLKF</sequence>
<dbReference type="PANTHER" id="PTHR32315">
    <property type="entry name" value="ADENINE PHOSPHORIBOSYLTRANSFERASE"/>
    <property type="match status" value="1"/>
</dbReference>
<dbReference type="STRING" id="1547445.LO80_05445"/>
<comment type="function">
    <text evidence="2 12">Catalyzes a salvage reaction resulting in the formation of AMP, that is energically less costly than de novo synthesis.</text>
</comment>
<dbReference type="RefSeq" id="WP_040009267.1">
    <property type="nucleotide sequence ID" value="NZ_CP009574.1"/>
</dbReference>
<evidence type="ECO:0000256" key="5">
    <source>
        <dbReference type="ARBA" id="ARBA00008391"/>
    </source>
</evidence>
<dbReference type="InterPro" id="IPR029057">
    <property type="entry name" value="PRTase-like"/>
</dbReference>
<dbReference type="GO" id="GO:0003999">
    <property type="term" value="F:adenine phosphoribosyltransferase activity"/>
    <property type="evidence" value="ECO:0007669"/>
    <property type="project" value="UniProtKB-UniRule"/>
</dbReference>
<dbReference type="GO" id="GO:0006166">
    <property type="term" value="P:purine ribonucleoside salvage"/>
    <property type="evidence" value="ECO:0007669"/>
    <property type="project" value="UniProtKB-UniRule"/>
</dbReference>
<dbReference type="PANTHER" id="PTHR32315:SF3">
    <property type="entry name" value="ADENINE PHOSPHORIBOSYLTRANSFERASE"/>
    <property type="match status" value="1"/>
</dbReference>
<keyword evidence="10 12" id="KW-0808">Transferase</keyword>
<evidence type="ECO:0000256" key="6">
    <source>
        <dbReference type="ARBA" id="ARBA00011738"/>
    </source>
</evidence>
<dbReference type="CDD" id="cd06223">
    <property type="entry name" value="PRTases_typeI"/>
    <property type="match status" value="1"/>
</dbReference>
<evidence type="ECO:0000256" key="4">
    <source>
        <dbReference type="ARBA" id="ARBA00004659"/>
    </source>
</evidence>
<comment type="similarity">
    <text evidence="5 12">Belongs to the purine/pyrimidine phosphoribosyltransferase family.</text>
</comment>
<comment type="subcellular location">
    <subcellularLocation>
        <location evidence="3 12">Cytoplasm</location>
    </subcellularLocation>
</comment>
<protein>
    <recommendedName>
        <fullName evidence="7 12">Adenine phosphoribosyltransferase</fullName>
        <shortName evidence="12">APRT</shortName>
        <ecNumber evidence="7 12">2.4.2.7</ecNumber>
    </recommendedName>
</protein>
<dbReference type="InterPro" id="IPR005764">
    <property type="entry name" value="Ade_phspho_trans"/>
</dbReference>
<dbReference type="OrthoDB" id="9803963at2"/>
<name>A0A097EPG5_9GAMM</name>
<dbReference type="FunFam" id="3.40.50.2020:FF:000004">
    <property type="entry name" value="Adenine phosphoribosyltransferase"/>
    <property type="match status" value="1"/>
</dbReference>
<comment type="pathway">
    <text evidence="4 12">Purine metabolism; AMP biosynthesis via salvage pathway; AMP from adenine: step 1/1.</text>
</comment>
<evidence type="ECO:0000256" key="2">
    <source>
        <dbReference type="ARBA" id="ARBA00003968"/>
    </source>
</evidence>
<dbReference type="EMBL" id="CP009574">
    <property type="protein sequence ID" value="AIT09463.1"/>
    <property type="molecule type" value="Genomic_DNA"/>
</dbReference>
<dbReference type="Proteomes" id="UP000029672">
    <property type="component" value="Chromosome"/>
</dbReference>
<dbReference type="eggNOG" id="COG0503">
    <property type="taxonomic scope" value="Bacteria"/>
</dbReference>
<accession>A0A097EPG5</accession>
<keyword evidence="9 12" id="KW-0328">Glycosyltransferase</keyword>
<evidence type="ECO:0000313" key="14">
    <source>
        <dbReference type="EMBL" id="AIT09463.1"/>
    </source>
</evidence>
<keyword evidence="11 12" id="KW-0660">Purine salvage</keyword>
<dbReference type="NCBIfam" id="TIGR01090">
    <property type="entry name" value="apt"/>
    <property type="match status" value="1"/>
</dbReference>
<dbReference type="GO" id="GO:0044209">
    <property type="term" value="P:AMP salvage"/>
    <property type="evidence" value="ECO:0007669"/>
    <property type="project" value="UniProtKB-UniRule"/>
</dbReference>
<evidence type="ECO:0000313" key="15">
    <source>
        <dbReference type="Proteomes" id="UP000029672"/>
    </source>
</evidence>
<dbReference type="InterPro" id="IPR050054">
    <property type="entry name" value="UPRTase/APRTase"/>
</dbReference>
<comment type="subunit">
    <text evidence="6 12">Homodimer.</text>
</comment>
<dbReference type="GO" id="GO:0005737">
    <property type="term" value="C:cytoplasm"/>
    <property type="evidence" value="ECO:0007669"/>
    <property type="project" value="UniProtKB-SubCell"/>
</dbReference>
<evidence type="ECO:0000256" key="1">
    <source>
        <dbReference type="ARBA" id="ARBA00000868"/>
    </source>
</evidence>
<feature type="domain" description="Phosphoribosyltransferase" evidence="13">
    <location>
        <begin position="29"/>
        <end position="153"/>
    </location>
</feature>
<dbReference type="NCBIfam" id="NF002636">
    <property type="entry name" value="PRK02304.1-5"/>
    <property type="match status" value="1"/>
</dbReference>
<comment type="catalytic activity">
    <reaction evidence="1 12">
        <text>AMP + diphosphate = 5-phospho-alpha-D-ribose 1-diphosphate + adenine</text>
        <dbReference type="Rhea" id="RHEA:16609"/>
        <dbReference type="ChEBI" id="CHEBI:16708"/>
        <dbReference type="ChEBI" id="CHEBI:33019"/>
        <dbReference type="ChEBI" id="CHEBI:58017"/>
        <dbReference type="ChEBI" id="CHEBI:456215"/>
        <dbReference type="EC" id="2.4.2.7"/>
    </reaction>
</comment>
<dbReference type="InterPro" id="IPR000836">
    <property type="entry name" value="PRTase_dom"/>
</dbReference>
<evidence type="ECO:0000259" key="13">
    <source>
        <dbReference type="Pfam" id="PF00156"/>
    </source>
</evidence>
<evidence type="ECO:0000256" key="9">
    <source>
        <dbReference type="ARBA" id="ARBA00022676"/>
    </source>
</evidence>
<proteinExistence type="inferred from homology"/>
<keyword evidence="15" id="KW-1185">Reference proteome</keyword>
<dbReference type="Pfam" id="PF00156">
    <property type="entry name" value="Pribosyltran"/>
    <property type="match status" value="1"/>
</dbReference>
<dbReference type="EC" id="2.4.2.7" evidence="7 12"/>
<dbReference type="AlphaFoldDB" id="A0A097EPG5"/>
<evidence type="ECO:0000256" key="7">
    <source>
        <dbReference type="ARBA" id="ARBA00011893"/>
    </source>
</evidence>
<evidence type="ECO:0000256" key="11">
    <source>
        <dbReference type="ARBA" id="ARBA00022726"/>
    </source>
</evidence>
<dbReference type="HAMAP" id="MF_00004">
    <property type="entry name" value="Aden_phosphoribosyltr"/>
    <property type="match status" value="1"/>
</dbReference>
<dbReference type="KEGG" id="frf:LO80_05445"/>
<dbReference type="UniPathway" id="UPA00588">
    <property type="reaction ID" value="UER00646"/>
</dbReference>
<evidence type="ECO:0000256" key="3">
    <source>
        <dbReference type="ARBA" id="ARBA00004496"/>
    </source>
</evidence>